<keyword evidence="4" id="KW-1185">Reference proteome</keyword>
<feature type="transmembrane region" description="Helical" evidence="2">
    <location>
        <begin position="28"/>
        <end position="48"/>
    </location>
</feature>
<dbReference type="Proteomes" id="UP000821866">
    <property type="component" value="Unassembled WGS sequence"/>
</dbReference>
<reference evidence="3" key="2">
    <citation type="submission" date="2021-09" db="EMBL/GenBank/DDBJ databases">
        <authorList>
            <person name="Jia N."/>
            <person name="Wang J."/>
            <person name="Shi W."/>
            <person name="Du L."/>
            <person name="Sun Y."/>
            <person name="Zhan W."/>
            <person name="Jiang J."/>
            <person name="Wang Q."/>
            <person name="Zhang B."/>
            <person name="Ji P."/>
            <person name="Sakyi L.B."/>
            <person name="Cui X."/>
            <person name="Yuan T."/>
            <person name="Jiang B."/>
            <person name="Yang W."/>
            <person name="Lam T.T.-Y."/>
            <person name="Chang Q."/>
            <person name="Ding S."/>
            <person name="Wang X."/>
            <person name="Zhu J."/>
            <person name="Ruan X."/>
            <person name="Zhao L."/>
            <person name="Wei J."/>
            <person name="Que T."/>
            <person name="Du C."/>
            <person name="Cheng J."/>
            <person name="Dai P."/>
            <person name="Han X."/>
            <person name="Huang E."/>
            <person name="Gao Y."/>
            <person name="Liu J."/>
            <person name="Shao H."/>
            <person name="Ye R."/>
            <person name="Li L."/>
            <person name="Wei W."/>
            <person name="Wang X."/>
            <person name="Wang C."/>
            <person name="Huo Q."/>
            <person name="Li W."/>
            <person name="Guo W."/>
            <person name="Chen H."/>
            <person name="Chen S."/>
            <person name="Zhou L."/>
            <person name="Zhou L."/>
            <person name="Ni X."/>
            <person name="Tian J."/>
            <person name="Zhou Y."/>
            <person name="Sheng Y."/>
            <person name="Liu T."/>
            <person name="Pan Y."/>
            <person name="Xia L."/>
            <person name="Li J."/>
            <person name="Zhao F."/>
            <person name="Cao W."/>
        </authorList>
    </citation>
    <scope>NUCLEOTIDE SEQUENCE</scope>
    <source>
        <strain evidence="3">Rmic-2018</strain>
        <tissue evidence="3">Larvae</tissue>
    </source>
</reference>
<name>A0A9J6DSX3_RHIMP</name>
<keyword evidence="2" id="KW-1133">Transmembrane helix</keyword>
<evidence type="ECO:0000313" key="4">
    <source>
        <dbReference type="Proteomes" id="UP000821866"/>
    </source>
</evidence>
<evidence type="ECO:0000313" key="3">
    <source>
        <dbReference type="EMBL" id="KAH8025052.1"/>
    </source>
</evidence>
<feature type="compositionally biased region" description="Basic and acidic residues" evidence="1">
    <location>
        <begin position="136"/>
        <end position="147"/>
    </location>
</feature>
<organism evidence="3 4">
    <name type="scientific">Rhipicephalus microplus</name>
    <name type="common">Cattle tick</name>
    <name type="synonym">Boophilus microplus</name>
    <dbReference type="NCBI Taxonomy" id="6941"/>
    <lineage>
        <taxon>Eukaryota</taxon>
        <taxon>Metazoa</taxon>
        <taxon>Ecdysozoa</taxon>
        <taxon>Arthropoda</taxon>
        <taxon>Chelicerata</taxon>
        <taxon>Arachnida</taxon>
        <taxon>Acari</taxon>
        <taxon>Parasitiformes</taxon>
        <taxon>Ixodida</taxon>
        <taxon>Ixodoidea</taxon>
        <taxon>Ixodidae</taxon>
        <taxon>Rhipicephalinae</taxon>
        <taxon>Rhipicephalus</taxon>
        <taxon>Boophilus</taxon>
    </lineage>
</organism>
<dbReference type="Gene3D" id="1.20.1250.20">
    <property type="entry name" value="MFS general substrate transporter like domains"/>
    <property type="match status" value="1"/>
</dbReference>
<feature type="region of interest" description="Disordered" evidence="1">
    <location>
        <begin position="126"/>
        <end position="147"/>
    </location>
</feature>
<feature type="transmembrane region" description="Helical" evidence="2">
    <location>
        <begin position="54"/>
        <end position="76"/>
    </location>
</feature>
<dbReference type="AlphaFoldDB" id="A0A9J6DSX3"/>
<sequence length="147" mass="16212">MRHLRGTGLKSKLLRSAKGVVLNIYRELLVNSILANLTMVCVYCLELYPTSVRATGLGSVYFAGGVCATASPLLLALRLERRLLQMSTVPFTVAAMFVVALLPETKDAPLPETLSDLEEPFRRFGSTEADEMLPEADVRDKSPHFEL</sequence>
<reference evidence="3" key="1">
    <citation type="journal article" date="2020" name="Cell">
        <title>Large-Scale Comparative Analyses of Tick Genomes Elucidate Their Genetic Diversity and Vector Capacities.</title>
        <authorList>
            <consortium name="Tick Genome and Microbiome Consortium (TIGMIC)"/>
            <person name="Jia N."/>
            <person name="Wang J."/>
            <person name="Shi W."/>
            <person name="Du L."/>
            <person name="Sun Y."/>
            <person name="Zhan W."/>
            <person name="Jiang J.F."/>
            <person name="Wang Q."/>
            <person name="Zhang B."/>
            <person name="Ji P."/>
            <person name="Bell-Sakyi L."/>
            <person name="Cui X.M."/>
            <person name="Yuan T.T."/>
            <person name="Jiang B.G."/>
            <person name="Yang W.F."/>
            <person name="Lam T.T."/>
            <person name="Chang Q.C."/>
            <person name="Ding S.J."/>
            <person name="Wang X.J."/>
            <person name="Zhu J.G."/>
            <person name="Ruan X.D."/>
            <person name="Zhao L."/>
            <person name="Wei J.T."/>
            <person name="Ye R.Z."/>
            <person name="Que T.C."/>
            <person name="Du C.H."/>
            <person name="Zhou Y.H."/>
            <person name="Cheng J.X."/>
            <person name="Dai P.F."/>
            <person name="Guo W.B."/>
            <person name="Han X.H."/>
            <person name="Huang E.J."/>
            <person name="Li L.F."/>
            <person name="Wei W."/>
            <person name="Gao Y.C."/>
            <person name="Liu J.Z."/>
            <person name="Shao H.Z."/>
            <person name="Wang X."/>
            <person name="Wang C.C."/>
            <person name="Yang T.C."/>
            <person name="Huo Q.B."/>
            <person name="Li W."/>
            <person name="Chen H.Y."/>
            <person name="Chen S.E."/>
            <person name="Zhou L.G."/>
            <person name="Ni X.B."/>
            <person name="Tian J.H."/>
            <person name="Sheng Y."/>
            <person name="Liu T."/>
            <person name="Pan Y.S."/>
            <person name="Xia L.Y."/>
            <person name="Li J."/>
            <person name="Zhao F."/>
            <person name="Cao W.C."/>
        </authorList>
    </citation>
    <scope>NUCLEOTIDE SEQUENCE</scope>
    <source>
        <strain evidence="3">Rmic-2018</strain>
    </source>
</reference>
<evidence type="ECO:0000256" key="1">
    <source>
        <dbReference type="SAM" id="MobiDB-lite"/>
    </source>
</evidence>
<dbReference type="SUPFAM" id="SSF103473">
    <property type="entry name" value="MFS general substrate transporter"/>
    <property type="match status" value="1"/>
</dbReference>
<dbReference type="EMBL" id="JABSTU010000007">
    <property type="protein sequence ID" value="KAH8025052.1"/>
    <property type="molecule type" value="Genomic_DNA"/>
</dbReference>
<evidence type="ECO:0000256" key="2">
    <source>
        <dbReference type="SAM" id="Phobius"/>
    </source>
</evidence>
<dbReference type="InterPro" id="IPR036259">
    <property type="entry name" value="MFS_trans_sf"/>
</dbReference>
<gene>
    <name evidence="3" type="ORF">HPB51_002948</name>
</gene>
<proteinExistence type="predicted"/>
<protein>
    <submittedName>
        <fullName evidence="3">Uncharacterized protein</fullName>
    </submittedName>
</protein>
<accession>A0A9J6DSX3</accession>
<keyword evidence="2" id="KW-0472">Membrane</keyword>
<keyword evidence="2" id="KW-0812">Transmembrane</keyword>
<comment type="caution">
    <text evidence="3">The sequence shown here is derived from an EMBL/GenBank/DDBJ whole genome shotgun (WGS) entry which is preliminary data.</text>
</comment>